<dbReference type="InterPro" id="IPR003599">
    <property type="entry name" value="Ig_sub"/>
</dbReference>
<keyword evidence="2" id="KW-0732">Signal</keyword>
<evidence type="ECO:0000256" key="3">
    <source>
        <dbReference type="ARBA" id="ARBA00022737"/>
    </source>
</evidence>
<evidence type="ECO:0000256" key="6">
    <source>
        <dbReference type="ARBA" id="ARBA00023319"/>
    </source>
</evidence>
<evidence type="ECO:0000256" key="5">
    <source>
        <dbReference type="ARBA" id="ARBA00023180"/>
    </source>
</evidence>
<dbReference type="InterPro" id="IPR036179">
    <property type="entry name" value="Ig-like_dom_sf"/>
</dbReference>
<accession>A0A2I0TU47</accession>
<evidence type="ECO:0000313" key="9">
    <source>
        <dbReference type="Proteomes" id="UP000233556"/>
    </source>
</evidence>
<dbReference type="SUPFAM" id="SSF48726">
    <property type="entry name" value="Immunoglobulin"/>
    <property type="match status" value="1"/>
</dbReference>
<dbReference type="Pfam" id="PF13895">
    <property type="entry name" value="Ig_2"/>
    <property type="match status" value="1"/>
</dbReference>
<reference evidence="9" key="2">
    <citation type="submission" date="2017-12" db="EMBL/GenBank/DDBJ databases">
        <title>Genome sequence of the Bar-tailed Godwit (Limosa lapponica baueri).</title>
        <authorList>
            <person name="Lima N.C.B."/>
            <person name="Parody-Merino A.M."/>
            <person name="Battley P.F."/>
            <person name="Fidler A.E."/>
            <person name="Prosdocimi F."/>
        </authorList>
    </citation>
    <scope>NUCLEOTIDE SEQUENCE [LARGE SCALE GENOMIC DNA]</scope>
</reference>
<keyword evidence="5" id="KW-0325">Glycoprotein</keyword>
<dbReference type="InterPro" id="IPR013783">
    <property type="entry name" value="Ig-like_fold"/>
</dbReference>
<evidence type="ECO:0000313" key="8">
    <source>
        <dbReference type="EMBL" id="PKU37329.1"/>
    </source>
</evidence>
<dbReference type="PANTHER" id="PTHR11890:SF10">
    <property type="entry name" value="X-LINKED INTERLEUKIN-1 RECEPTOR ACCESSORY PROTEIN-LIKE 2"/>
    <property type="match status" value="1"/>
</dbReference>
<name>A0A2I0TU47_LIMLA</name>
<feature type="domain" description="Ig-like" evidence="7">
    <location>
        <begin position="26"/>
        <end position="108"/>
    </location>
</feature>
<reference evidence="9" key="1">
    <citation type="submission" date="2017-11" db="EMBL/GenBank/DDBJ databases">
        <authorList>
            <person name="Lima N.C."/>
            <person name="Parody-Merino A.M."/>
            <person name="Battley P.F."/>
            <person name="Fidler A.E."/>
            <person name="Prosdocimi F."/>
        </authorList>
    </citation>
    <scope>NUCLEOTIDE SEQUENCE [LARGE SCALE GENOMIC DNA]</scope>
</reference>
<protein>
    <recommendedName>
        <fullName evidence="7">Ig-like domain-containing protein</fullName>
    </recommendedName>
</protein>
<dbReference type="OrthoDB" id="9925886at2759"/>
<dbReference type="Proteomes" id="UP000233556">
    <property type="component" value="Unassembled WGS sequence"/>
</dbReference>
<sequence length="193" mass="22244">MKVSMSLTVAENESGLCYNSKIRYLEKSEVTKRKTISCPDIEDYKTAGQEPDVVWYKECKPKMWRSIVIQKGNTLLIQEVQEEDGGNYTCELKFEGKLIRRTVELKVTDIWNKLIFMGERSKITHTTESRGLLVLCGWLCRVEGPEADQITSWEQVHDILRDFIEEFVSWEAARKLHTGVAADTHPESWLSLG</sequence>
<proteinExistence type="inferred from homology"/>
<keyword evidence="3" id="KW-0677">Repeat</keyword>
<evidence type="ECO:0000259" key="7">
    <source>
        <dbReference type="PROSITE" id="PS50835"/>
    </source>
</evidence>
<dbReference type="SMART" id="SM00409">
    <property type="entry name" value="IG"/>
    <property type="match status" value="1"/>
</dbReference>
<evidence type="ECO:0000256" key="1">
    <source>
        <dbReference type="ARBA" id="ARBA00009752"/>
    </source>
</evidence>
<gene>
    <name evidence="8" type="ORF">llap_12368</name>
</gene>
<dbReference type="InterPro" id="IPR015621">
    <property type="entry name" value="IL-1_rcpt_fam"/>
</dbReference>
<organism evidence="8 9">
    <name type="scientific">Limosa lapponica baueri</name>
    <dbReference type="NCBI Taxonomy" id="1758121"/>
    <lineage>
        <taxon>Eukaryota</taxon>
        <taxon>Metazoa</taxon>
        <taxon>Chordata</taxon>
        <taxon>Craniata</taxon>
        <taxon>Vertebrata</taxon>
        <taxon>Euteleostomi</taxon>
        <taxon>Archelosauria</taxon>
        <taxon>Archosauria</taxon>
        <taxon>Dinosauria</taxon>
        <taxon>Saurischia</taxon>
        <taxon>Theropoda</taxon>
        <taxon>Coelurosauria</taxon>
        <taxon>Aves</taxon>
        <taxon>Neognathae</taxon>
        <taxon>Neoaves</taxon>
        <taxon>Charadriiformes</taxon>
        <taxon>Scolopacidae</taxon>
        <taxon>Limosa</taxon>
    </lineage>
</organism>
<keyword evidence="6" id="KW-0393">Immunoglobulin domain</keyword>
<evidence type="ECO:0000256" key="4">
    <source>
        <dbReference type="ARBA" id="ARBA00023157"/>
    </source>
</evidence>
<comment type="similarity">
    <text evidence="1">Belongs to the interleukin-1 receptor family.</text>
</comment>
<keyword evidence="9" id="KW-1185">Reference proteome</keyword>
<keyword evidence="4" id="KW-1015">Disulfide bond</keyword>
<dbReference type="PANTHER" id="PTHR11890">
    <property type="entry name" value="INTERLEUKIN-1 RECEPTOR FAMILY MEMBER"/>
    <property type="match status" value="1"/>
</dbReference>
<dbReference type="CDD" id="cd05757">
    <property type="entry name" value="Ig2_IL1R-like"/>
    <property type="match status" value="1"/>
</dbReference>
<dbReference type="PROSITE" id="PS50835">
    <property type="entry name" value="IG_LIKE"/>
    <property type="match status" value="1"/>
</dbReference>
<evidence type="ECO:0000256" key="2">
    <source>
        <dbReference type="ARBA" id="ARBA00022729"/>
    </source>
</evidence>
<dbReference type="FunFam" id="2.60.40.10:FF:000188">
    <property type="entry name" value="Interleukin-1 receptor accessory protein-like 1"/>
    <property type="match status" value="1"/>
</dbReference>
<dbReference type="AlphaFoldDB" id="A0A2I0TU47"/>
<dbReference type="EMBL" id="KZ507192">
    <property type="protein sequence ID" value="PKU37329.1"/>
    <property type="molecule type" value="Genomic_DNA"/>
</dbReference>
<dbReference type="InterPro" id="IPR007110">
    <property type="entry name" value="Ig-like_dom"/>
</dbReference>
<dbReference type="Gene3D" id="2.60.40.10">
    <property type="entry name" value="Immunoglobulins"/>
    <property type="match status" value="1"/>
</dbReference>